<feature type="transmembrane region" description="Helical" evidence="2">
    <location>
        <begin position="12"/>
        <end position="31"/>
    </location>
</feature>
<name>A0A1F5KUA7_9BACT</name>
<comment type="caution">
    <text evidence="3">The sequence shown here is derived from an EMBL/GenBank/DDBJ whole genome shotgun (WGS) entry which is preliminary data.</text>
</comment>
<feature type="compositionally biased region" description="Polar residues" evidence="1">
    <location>
        <begin position="32"/>
        <end position="49"/>
    </location>
</feature>
<gene>
    <name evidence="3" type="ORF">A3B45_05150</name>
</gene>
<accession>A0A1F5KUA7</accession>
<feature type="compositionally biased region" description="Low complexity" evidence="1">
    <location>
        <begin position="55"/>
        <end position="89"/>
    </location>
</feature>
<reference evidence="3 4" key="1">
    <citation type="journal article" date="2016" name="Nat. Commun.">
        <title>Thousands of microbial genomes shed light on interconnected biogeochemical processes in an aquifer system.</title>
        <authorList>
            <person name="Anantharaman K."/>
            <person name="Brown C.T."/>
            <person name="Hug L.A."/>
            <person name="Sharon I."/>
            <person name="Castelle C.J."/>
            <person name="Probst A.J."/>
            <person name="Thomas B.C."/>
            <person name="Singh A."/>
            <person name="Wilkins M.J."/>
            <person name="Karaoz U."/>
            <person name="Brodie E.L."/>
            <person name="Williams K.H."/>
            <person name="Hubbard S.S."/>
            <person name="Banfield J.F."/>
        </authorList>
    </citation>
    <scope>NUCLEOTIDE SEQUENCE [LARGE SCALE GENOMIC DNA]</scope>
</reference>
<dbReference type="STRING" id="1797785.A3B45_05150"/>
<keyword evidence="2" id="KW-0812">Transmembrane</keyword>
<evidence type="ECO:0000256" key="2">
    <source>
        <dbReference type="SAM" id="Phobius"/>
    </source>
</evidence>
<evidence type="ECO:0000313" key="3">
    <source>
        <dbReference type="EMBL" id="OGE44507.1"/>
    </source>
</evidence>
<dbReference type="AlphaFoldDB" id="A0A1F5KUA7"/>
<keyword evidence="2" id="KW-1133">Transmembrane helix</keyword>
<organism evidence="3 4">
    <name type="scientific">Candidatus Daviesbacteria bacterium RIFCSPLOWO2_01_FULL_39_12</name>
    <dbReference type="NCBI Taxonomy" id="1797785"/>
    <lineage>
        <taxon>Bacteria</taxon>
        <taxon>Candidatus Daviesiibacteriota</taxon>
    </lineage>
</organism>
<feature type="region of interest" description="Disordered" evidence="1">
    <location>
        <begin position="31"/>
        <end position="102"/>
    </location>
</feature>
<evidence type="ECO:0000256" key="1">
    <source>
        <dbReference type="SAM" id="MobiDB-lite"/>
    </source>
</evidence>
<dbReference type="EMBL" id="MFDM01000001">
    <property type="protein sequence ID" value="OGE44507.1"/>
    <property type="molecule type" value="Genomic_DNA"/>
</dbReference>
<sequence length="102" mass="10603">MRNLSKAAKALILTWVVIGLIVAGGIGFYLGRTTTPRMQSQPPTMQNQDGLRDIQQPIGGQQPPPGTNQGPLPSGAAGQKGPAPQGGQQSPPPDEGQPSIQR</sequence>
<proteinExistence type="predicted"/>
<keyword evidence="2" id="KW-0472">Membrane</keyword>
<protein>
    <submittedName>
        <fullName evidence="3">Uncharacterized protein</fullName>
    </submittedName>
</protein>
<dbReference type="Proteomes" id="UP000178565">
    <property type="component" value="Unassembled WGS sequence"/>
</dbReference>
<evidence type="ECO:0000313" key="4">
    <source>
        <dbReference type="Proteomes" id="UP000178565"/>
    </source>
</evidence>